<dbReference type="GO" id="GO:0009307">
    <property type="term" value="P:DNA restriction-modification system"/>
    <property type="evidence" value="ECO:0007669"/>
    <property type="project" value="UniProtKB-KW"/>
</dbReference>
<evidence type="ECO:0000313" key="7">
    <source>
        <dbReference type="EMBL" id="AHG87421.1"/>
    </source>
</evidence>
<feature type="domain" description="Bro-N" evidence="6">
    <location>
        <begin position="15"/>
        <end position="103"/>
    </location>
</feature>
<keyword evidence="3" id="KW-0238">DNA-binding</keyword>
<dbReference type="InterPro" id="IPR003497">
    <property type="entry name" value="BRO_N_domain"/>
</dbReference>
<dbReference type="InterPro" id="IPR044946">
    <property type="entry name" value="Restrct_endonuc_typeI_TRD_sf"/>
</dbReference>
<dbReference type="Pfam" id="PF02498">
    <property type="entry name" value="Bro-N"/>
    <property type="match status" value="1"/>
</dbReference>
<protein>
    <submittedName>
        <fullName evidence="7">DNA-damage-inducible protein D</fullName>
    </submittedName>
</protein>
<dbReference type="PANTHER" id="PTHR43140:SF1">
    <property type="entry name" value="TYPE I RESTRICTION ENZYME ECOKI SPECIFICITY SUBUNIT"/>
    <property type="match status" value="1"/>
</dbReference>
<dbReference type="HOGENOM" id="CLU_385293_0_0_6"/>
<dbReference type="Proteomes" id="UP000019086">
    <property type="component" value="Chromosome"/>
</dbReference>
<dbReference type="Pfam" id="PF01420">
    <property type="entry name" value="Methylase_S"/>
    <property type="match status" value="2"/>
</dbReference>
<dbReference type="GO" id="GO:0003677">
    <property type="term" value="F:DNA binding"/>
    <property type="evidence" value="ECO:0007669"/>
    <property type="project" value="UniProtKB-KW"/>
</dbReference>
<sequence>MTENIFENAKKFHSNGDEFWSARDLQQILGYQKWGNFVRVIEKAQMACEIAGNLISDHFAEVGKMVSIGSGAMREQQDFQLSRYACYLIVQNGDPSKPVIANGQTYFAVQTRRQEIADDQAFSELSEERQRLYLRQQLRAHNSDLASAADQAGVSTSQDYAIFQNHGYKGLYGGLDNKVIHAKKGLKKSQKILDHMNASELAANLFRATQTEEKLRRDNIKGKQQANKTHFEVGQVVRKTIEQLGGVMPEDQPTPEKSIQQIEREQKKLTSTTPKLTKKSDGKMKPYEQYKNSGIDWLGQVPSHWEVLSLKRVARINPSVYVKDKRSDEKVCFLPMEKVLANGQVIDDLFLPIKDISSGFTIFAKNDVIVAKITPCFENGKSAFLDKLPTEFGYGSTEFHVLRPSKKILGKFLYSIIHSKLFLDNGEAMMIGSAGQKRVPTDFVANVKIALPPLPEQTAIAEFLDEKTARIQTAIGIKTEQIAKLKEYRQALINQTVTKGLKANVAMKNSGVEWLGEVPSHWEVKKLKYVLQLSNEKTESQKSDLRYIGMENIVSNTGELTETILEAEGVANIFHQNEILFGKLRPYLAKVYLAQMDGICSTEFLVYKTSKQIFNKFAFYLMICPNFIETVNSSTYGTKMPRANSDFLANLSIPIPPLPEQLAIVEFLDEKTAQIDSAIAQYQCQIERLKEYQQSLVSEVVTGKMRVSNLENNIGVN</sequence>
<proteinExistence type="inferred from homology"/>
<dbReference type="PATRIC" id="fig|1263832.3.peg.2181"/>
<evidence type="ECO:0000259" key="5">
    <source>
        <dbReference type="Pfam" id="PF01420"/>
    </source>
</evidence>
<dbReference type="KEGG" id="btra:F544_21930"/>
<evidence type="ECO:0000256" key="2">
    <source>
        <dbReference type="ARBA" id="ARBA00022747"/>
    </source>
</evidence>
<dbReference type="REBASE" id="47825">
    <property type="entry name" value="S.Btr190I"/>
</dbReference>
<feature type="domain" description="Type I restriction modification DNA specificity" evidence="5">
    <location>
        <begin position="302"/>
        <end position="471"/>
    </location>
</feature>
<dbReference type="NCBIfam" id="NF008573">
    <property type="entry name" value="PRK11525.1"/>
    <property type="match status" value="1"/>
</dbReference>
<dbReference type="EMBL" id="CP006956">
    <property type="protein sequence ID" value="AHG87421.1"/>
    <property type="molecule type" value="Genomic_DNA"/>
</dbReference>
<gene>
    <name evidence="7" type="ORF">F544_21930</name>
</gene>
<reference evidence="7 8" key="1">
    <citation type="submission" date="2013-12" db="EMBL/GenBank/DDBJ databases">
        <title>Annotation of the Bibersteinia trehalosi USDA-ARS-USMARC-190 complete genome.</title>
        <authorList>
            <person name="Harhay G.P."/>
            <person name="McVey S."/>
            <person name="Clawson M.L."/>
            <person name="Bono J."/>
            <person name="Heaton M.P."/>
            <person name="Chitko-Mckown C.G."/>
            <person name="Harhay D.M."/>
            <person name="Smith T.P.L."/>
        </authorList>
    </citation>
    <scope>NUCLEOTIDE SEQUENCE [LARGE SCALE GENOMIC DNA]</scope>
    <source>
        <strain evidence="7 8">USDA-ARS-USMARC-190</strain>
    </source>
</reference>
<evidence type="ECO:0000256" key="4">
    <source>
        <dbReference type="SAM" id="MobiDB-lite"/>
    </source>
</evidence>
<dbReference type="AlphaFoldDB" id="W0R9F0"/>
<comment type="similarity">
    <text evidence="1">Belongs to the type-I restriction system S methylase family.</text>
</comment>
<evidence type="ECO:0000256" key="1">
    <source>
        <dbReference type="ARBA" id="ARBA00010923"/>
    </source>
</evidence>
<dbReference type="InterPro" id="IPR000055">
    <property type="entry name" value="Restrct_endonuc_typeI_TRD"/>
</dbReference>
<dbReference type="Gene3D" id="3.90.220.20">
    <property type="entry name" value="DNA methylase specificity domains"/>
    <property type="match status" value="2"/>
</dbReference>
<dbReference type="CDD" id="cd17260">
    <property type="entry name" value="RMtype1_S_EcoEI-TRD1-CR1_like"/>
    <property type="match status" value="1"/>
</dbReference>
<feature type="domain" description="Type I restriction modification DNA specificity" evidence="5">
    <location>
        <begin position="519"/>
        <end position="676"/>
    </location>
</feature>
<evidence type="ECO:0000256" key="3">
    <source>
        <dbReference type="ARBA" id="ARBA00023125"/>
    </source>
</evidence>
<evidence type="ECO:0000313" key="8">
    <source>
        <dbReference type="Proteomes" id="UP000019086"/>
    </source>
</evidence>
<dbReference type="SUPFAM" id="SSF116734">
    <property type="entry name" value="DNA methylase specificity domain"/>
    <property type="match status" value="2"/>
</dbReference>
<organism evidence="7 8">
    <name type="scientific">Bibersteinia trehalosi USDA-ARS-USMARC-190</name>
    <dbReference type="NCBI Taxonomy" id="1263832"/>
    <lineage>
        <taxon>Bacteria</taxon>
        <taxon>Pseudomonadati</taxon>
        <taxon>Pseudomonadota</taxon>
        <taxon>Gammaproteobacteria</taxon>
        <taxon>Pasteurellales</taxon>
        <taxon>Pasteurellaceae</taxon>
        <taxon>Bibersteinia</taxon>
    </lineage>
</organism>
<keyword evidence="2" id="KW-0680">Restriction system</keyword>
<dbReference type="Gene3D" id="1.10.287.1120">
    <property type="entry name" value="Bipartite methylase S protein"/>
    <property type="match status" value="1"/>
</dbReference>
<dbReference type="RefSeq" id="WP_025290010.1">
    <property type="nucleotide sequence ID" value="NZ_CP006956.1"/>
</dbReference>
<dbReference type="InterPro" id="IPR051212">
    <property type="entry name" value="Type-I_RE_S_subunit"/>
</dbReference>
<dbReference type="PANTHER" id="PTHR43140">
    <property type="entry name" value="TYPE-1 RESTRICTION ENZYME ECOKI SPECIFICITY PROTEIN"/>
    <property type="match status" value="1"/>
</dbReference>
<name>W0R9F0_BIBTR</name>
<evidence type="ECO:0000259" key="6">
    <source>
        <dbReference type="Pfam" id="PF02498"/>
    </source>
</evidence>
<accession>W0R9F0</accession>
<feature type="region of interest" description="Disordered" evidence="4">
    <location>
        <begin position="246"/>
        <end position="285"/>
    </location>
</feature>